<organism evidence="1">
    <name type="scientific">Vibrio cholerae (strain MO10)</name>
    <dbReference type="NCBI Taxonomy" id="345072"/>
    <lineage>
        <taxon>Bacteria</taxon>
        <taxon>Pseudomonadati</taxon>
        <taxon>Pseudomonadota</taxon>
        <taxon>Gammaproteobacteria</taxon>
        <taxon>Vibrionales</taxon>
        <taxon>Vibrionaceae</taxon>
        <taxon>Vibrio</taxon>
    </lineage>
</organism>
<dbReference type="Proteomes" id="UP000004687">
    <property type="component" value="Unassembled WGS sequence"/>
</dbReference>
<protein>
    <submittedName>
        <fullName evidence="1">Uncharacterized protein</fullName>
    </submittedName>
</protein>
<dbReference type="HOGENOM" id="CLU_3190400_0_0_6"/>
<gene>
    <name evidence="1" type="ORF">VchoM_02574</name>
</gene>
<sequence>MQGINEIPCAEIDSLCSYNVNNIYVEANAYLMLTKLKTHIYIYSMA</sequence>
<evidence type="ECO:0000313" key="1">
    <source>
        <dbReference type="EMBL" id="EET24547.1"/>
    </source>
</evidence>
<dbReference type="AlphaFoldDB" id="A0A0X1L1T5"/>
<reference evidence="1" key="2">
    <citation type="submission" date="2008-07" db="EMBL/GenBank/DDBJ databases">
        <authorList>
            <consortium name="Broad Institute Genome Sequencing Platform"/>
            <person name="Colwell R."/>
            <person name="Grim C.J."/>
            <person name="Young S."/>
            <person name="Jaffe D."/>
            <person name="Gnerre S."/>
            <person name="Berlin A."/>
            <person name="Heiman D."/>
            <person name="Hepburn T."/>
            <person name="Shea T."/>
            <person name="Sykes S."/>
            <person name="Alvarado L."/>
            <person name="Kodira C."/>
            <person name="Heidelberg J."/>
            <person name="Lander E."/>
            <person name="Galagan J."/>
            <person name="Nusbaum C."/>
            <person name="Birren B."/>
        </authorList>
    </citation>
    <scope>NUCLEOTIDE SEQUENCE [LARGE SCALE GENOMIC DNA]</scope>
    <source>
        <strain evidence="1">MO10</strain>
    </source>
</reference>
<proteinExistence type="predicted"/>
<reference evidence="1" key="1">
    <citation type="submission" date="2005-09" db="EMBL/GenBank/DDBJ databases">
        <title>Annotation of Vibrio cholerae MO10.</title>
        <authorList>
            <person name="Colwell R."/>
            <person name="Grim C.J."/>
            <person name="Young S."/>
            <person name="Jaffe D."/>
            <person name="Gnerre S."/>
            <person name="Berlin A."/>
            <person name="Heiman D."/>
            <person name="Hepburn T."/>
            <person name="Shea T."/>
            <person name="Sykes S."/>
            <person name="Yandava C."/>
            <person name="Alvarado L."/>
            <person name="Kodira C."/>
            <person name="Borodovsky M."/>
            <person name="Heidelberg J."/>
            <person name="Lander E."/>
            <person name="Galagan J."/>
            <person name="Nusbaum C."/>
            <person name="Birren B."/>
        </authorList>
    </citation>
    <scope>NUCLEOTIDE SEQUENCE [LARGE SCALE GENOMIC DNA]</scope>
    <source>
        <strain evidence="1">MO10</strain>
    </source>
</reference>
<dbReference type="EMBL" id="DS990137">
    <property type="protein sequence ID" value="EET24547.1"/>
    <property type="molecule type" value="Genomic_DNA"/>
</dbReference>
<accession>A0A0X1L1T5</accession>
<name>A0A0X1L1T5_VIBCO</name>